<dbReference type="AlphaFoldDB" id="A0A9D1FJP2"/>
<gene>
    <name evidence="1" type="ORF">IAA86_08125</name>
</gene>
<dbReference type="SUPFAM" id="SSF56935">
    <property type="entry name" value="Porins"/>
    <property type="match status" value="1"/>
</dbReference>
<reference evidence="1" key="1">
    <citation type="submission" date="2020-10" db="EMBL/GenBank/DDBJ databases">
        <authorList>
            <person name="Gilroy R."/>
        </authorList>
    </citation>
    <scope>NUCLEOTIDE SEQUENCE</scope>
    <source>
        <strain evidence="1">CHK152-2871</strain>
    </source>
</reference>
<organism evidence="1 2">
    <name type="scientific">Candidatus Galligastranaerophilus intestinavium</name>
    <dbReference type="NCBI Taxonomy" id="2840836"/>
    <lineage>
        <taxon>Bacteria</taxon>
        <taxon>Candidatus Galligastranaerophilus</taxon>
    </lineage>
</organism>
<proteinExistence type="predicted"/>
<dbReference type="EMBL" id="DVJQ01000071">
    <property type="protein sequence ID" value="HIS74968.1"/>
    <property type="molecule type" value="Genomic_DNA"/>
</dbReference>
<sequence>MLKYLPNGMKNISLKTLLTFLVILVFPLTPVFAIEENEGAFLDAQKEEKEYIKKGEVLKDKIITLDETIDGDTTTDVEFEDDNHLDFKLFSEKTFAQKKMLRFDNKYINEISGELRFQGIASFEEKRGDLNTTYPFDINAVVESKFLDNKYRFFTEYAFTRNVDDLDNAFFGKFSNLYIERNFNPNHKMRLGVSRSPIGLEGSMSSFALPFAQRAQISREFGDAISTGISFIGHKGALEYNLGGYTSTRFTQGFKDGAEFIGRVGVKPFYKQEGSYFRNLKFYAGADVGHRGDNYEVYSAAMTYEYKKFLMNFEYAYANGSNGDYFDPRKRQGFFTTVGWNFTPKLQLLARYDYFDSDVNSHNNVNHEYSVGLNYFVFKQRLKFALNYVFSNNEKTNTNTNAIYFLTQFFI</sequence>
<evidence type="ECO:0000313" key="2">
    <source>
        <dbReference type="Proteomes" id="UP000886865"/>
    </source>
</evidence>
<reference evidence="1" key="2">
    <citation type="journal article" date="2021" name="PeerJ">
        <title>Extensive microbial diversity within the chicken gut microbiome revealed by metagenomics and culture.</title>
        <authorList>
            <person name="Gilroy R."/>
            <person name="Ravi A."/>
            <person name="Getino M."/>
            <person name="Pursley I."/>
            <person name="Horton D.L."/>
            <person name="Alikhan N.F."/>
            <person name="Baker D."/>
            <person name="Gharbi K."/>
            <person name="Hall N."/>
            <person name="Watson M."/>
            <person name="Adriaenssens E.M."/>
            <person name="Foster-Nyarko E."/>
            <person name="Jarju S."/>
            <person name="Secka A."/>
            <person name="Antonio M."/>
            <person name="Oren A."/>
            <person name="Chaudhuri R.R."/>
            <person name="La Ragione R."/>
            <person name="Hildebrand F."/>
            <person name="Pallen M.J."/>
        </authorList>
    </citation>
    <scope>NUCLEOTIDE SEQUENCE</scope>
    <source>
        <strain evidence="1">CHK152-2871</strain>
    </source>
</reference>
<protein>
    <recommendedName>
        <fullName evidence="3">Phosphate-selective porin O and P</fullName>
    </recommendedName>
</protein>
<evidence type="ECO:0000313" key="1">
    <source>
        <dbReference type="EMBL" id="HIS74968.1"/>
    </source>
</evidence>
<evidence type="ECO:0008006" key="3">
    <source>
        <dbReference type="Google" id="ProtNLM"/>
    </source>
</evidence>
<name>A0A9D1FJP2_9BACT</name>
<dbReference type="Proteomes" id="UP000886865">
    <property type="component" value="Unassembled WGS sequence"/>
</dbReference>
<dbReference type="Gene3D" id="2.40.160.10">
    <property type="entry name" value="Porin"/>
    <property type="match status" value="1"/>
</dbReference>
<comment type="caution">
    <text evidence="1">The sequence shown here is derived from an EMBL/GenBank/DDBJ whole genome shotgun (WGS) entry which is preliminary data.</text>
</comment>
<accession>A0A9D1FJP2</accession>
<dbReference type="InterPro" id="IPR023614">
    <property type="entry name" value="Porin_dom_sf"/>
</dbReference>